<dbReference type="Proteomes" id="UP001154282">
    <property type="component" value="Unassembled WGS sequence"/>
</dbReference>
<dbReference type="AlphaFoldDB" id="A0AAV0GZZ8"/>
<comment type="caution">
    <text evidence="1">The sequence shown here is derived from an EMBL/GenBank/DDBJ whole genome shotgun (WGS) entry which is preliminary data.</text>
</comment>
<dbReference type="EMBL" id="CAMGYJ010000002">
    <property type="protein sequence ID" value="CAI0378281.1"/>
    <property type="molecule type" value="Genomic_DNA"/>
</dbReference>
<accession>A0AAV0GZZ8</accession>
<gene>
    <name evidence="1" type="ORF">LITE_LOCUS1800</name>
</gene>
<protein>
    <submittedName>
        <fullName evidence="1">Uncharacterized protein</fullName>
    </submittedName>
</protein>
<evidence type="ECO:0000313" key="1">
    <source>
        <dbReference type="EMBL" id="CAI0378281.1"/>
    </source>
</evidence>
<keyword evidence="2" id="KW-1185">Reference proteome</keyword>
<proteinExistence type="predicted"/>
<sequence>MVFGNFTDYPITPFLGKELWGIGRAT</sequence>
<name>A0AAV0GZZ8_9ROSI</name>
<reference evidence="1" key="1">
    <citation type="submission" date="2022-08" db="EMBL/GenBank/DDBJ databases">
        <authorList>
            <person name="Gutierrez-Valencia J."/>
        </authorList>
    </citation>
    <scope>NUCLEOTIDE SEQUENCE</scope>
</reference>
<organism evidence="1 2">
    <name type="scientific">Linum tenue</name>
    <dbReference type="NCBI Taxonomy" id="586396"/>
    <lineage>
        <taxon>Eukaryota</taxon>
        <taxon>Viridiplantae</taxon>
        <taxon>Streptophyta</taxon>
        <taxon>Embryophyta</taxon>
        <taxon>Tracheophyta</taxon>
        <taxon>Spermatophyta</taxon>
        <taxon>Magnoliopsida</taxon>
        <taxon>eudicotyledons</taxon>
        <taxon>Gunneridae</taxon>
        <taxon>Pentapetalae</taxon>
        <taxon>rosids</taxon>
        <taxon>fabids</taxon>
        <taxon>Malpighiales</taxon>
        <taxon>Linaceae</taxon>
        <taxon>Linum</taxon>
    </lineage>
</organism>
<evidence type="ECO:0000313" key="2">
    <source>
        <dbReference type="Proteomes" id="UP001154282"/>
    </source>
</evidence>